<keyword evidence="2" id="KW-1185">Reference proteome</keyword>
<dbReference type="EnsemblPlants" id="OBART02G10870.1">
    <property type="protein sequence ID" value="OBART02G10870.1"/>
    <property type="gene ID" value="OBART02G10870"/>
</dbReference>
<accession>A0A0D3F362</accession>
<protein>
    <submittedName>
        <fullName evidence="1">Uncharacterized protein</fullName>
    </submittedName>
</protein>
<evidence type="ECO:0000313" key="1">
    <source>
        <dbReference type="EnsemblPlants" id="OBART02G10870.1"/>
    </source>
</evidence>
<dbReference type="AlphaFoldDB" id="A0A0D3F362"/>
<sequence>MHIEYRSSQFQRAFSSVPQVNIPMFSTGMNDQWQGAPTYNTGMYQMSINENTQPQGPSFLDMLGHGDWLFSQPPIMQPQTAGMYNPE</sequence>
<reference evidence="1" key="1">
    <citation type="journal article" date="2009" name="Rice">
        <title>De Novo Next Generation Sequencing of Plant Genomes.</title>
        <authorList>
            <person name="Rounsley S."/>
            <person name="Marri P.R."/>
            <person name="Yu Y."/>
            <person name="He R."/>
            <person name="Sisneros N."/>
            <person name="Goicoechea J.L."/>
            <person name="Lee S.J."/>
            <person name="Angelova A."/>
            <person name="Kudrna D."/>
            <person name="Luo M."/>
            <person name="Affourtit J."/>
            <person name="Desany B."/>
            <person name="Knight J."/>
            <person name="Niazi F."/>
            <person name="Egholm M."/>
            <person name="Wing R.A."/>
        </authorList>
    </citation>
    <scope>NUCLEOTIDE SEQUENCE [LARGE SCALE GENOMIC DNA]</scope>
    <source>
        <strain evidence="1">cv. IRGC 105608</strain>
    </source>
</reference>
<dbReference type="Gramene" id="OBART02G10870.1">
    <property type="protein sequence ID" value="OBART02G10870.1"/>
    <property type="gene ID" value="OBART02G10870"/>
</dbReference>
<reference evidence="1" key="2">
    <citation type="submission" date="2015-03" db="UniProtKB">
        <authorList>
            <consortium name="EnsemblPlants"/>
        </authorList>
    </citation>
    <scope>IDENTIFICATION</scope>
</reference>
<evidence type="ECO:0000313" key="2">
    <source>
        <dbReference type="Proteomes" id="UP000026960"/>
    </source>
</evidence>
<organism evidence="1">
    <name type="scientific">Oryza barthii</name>
    <dbReference type="NCBI Taxonomy" id="65489"/>
    <lineage>
        <taxon>Eukaryota</taxon>
        <taxon>Viridiplantae</taxon>
        <taxon>Streptophyta</taxon>
        <taxon>Embryophyta</taxon>
        <taxon>Tracheophyta</taxon>
        <taxon>Spermatophyta</taxon>
        <taxon>Magnoliopsida</taxon>
        <taxon>Liliopsida</taxon>
        <taxon>Poales</taxon>
        <taxon>Poaceae</taxon>
        <taxon>BOP clade</taxon>
        <taxon>Oryzoideae</taxon>
        <taxon>Oryzeae</taxon>
        <taxon>Oryzinae</taxon>
        <taxon>Oryza</taxon>
    </lineage>
</organism>
<proteinExistence type="predicted"/>
<dbReference type="Proteomes" id="UP000026960">
    <property type="component" value="Chromosome 2"/>
</dbReference>
<name>A0A0D3F362_9ORYZ</name>
<dbReference type="HOGENOM" id="CLU_170644_0_0_1"/>